<sequence length="276" mass="31980">MIVIGRSIVHPYIKNETEPFFSEKQKILEIMTGNQEVYNFQTLDELNFDINIRVYIITSALELFQSGLQFRTFRQSYCNPEFWERTHLGGFQLRPNVLPSFAIRDIFVNGKKYGTECATAMIIIFYKSLLALYDEETFNRLFANLLLYTWDYDKDLKLITKTGGEIVPGDLVYFKNPQVNPATIEWQGENAIYLGNFFYYGHGVGVKTENQIIDLLNQRRIPFAFLSAYLTDFLTRIDSRMMSQFASAKKIQTQLDLIPIRDDAIIATIGHTTSIH</sequence>
<comment type="catalytic activity">
    <reaction evidence="4">
        <text>L-glutaminyl-[protein] + L-lysyl-[protein] = [protein]-L-lysyl-N(6)-5-L-glutamyl-[protein] + NH4(+)</text>
        <dbReference type="Rhea" id="RHEA:54816"/>
        <dbReference type="Rhea" id="RHEA-COMP:9752"/>
        <dbReference type="Rhea" id="RHEA-COMP:10207"/>
        <dbReference type="Rhea" id="RHEA-COMP:14005"/>
        <dbReference type="ChEBI" id="CHEBI:28938"/>
        <dbReference type="ChEBI" id="CHEBI:29969"/>
        <dbReference type="ChEBI" id="CHEBI:30011"/>
        <dbReference type="ChEBI" id="CHEBI:138370"/>
        <dbReference type="EC" id="2.3.2.13"/>
    </reaction>
</comment>
<evidence type="ECO:0000313" key="5">
    <source>
        <dbReference type="EMBL" id="CAG9611030.1"/>
    </source>
</evidence>
<comment type="function">
    <text evidence="4">Probably plays a role in the assembly of the spore coat proteins by catalyzing epsilon-(gamma-glutamyl)lysine cross-links.</text>
</comment>
<comment type="similarity">
    <text evidence="4">Belongs to the bacillus TGase family.</text>
</comment>
<evidence type="ECO:0000313" key="6">
    <source>
        <dbReference type="Proteomes" id="UP000789423"/>
    </source>
</evidence>
<gene>
    <name evidence="4 5" type="primary">tgl</name>
    <name evidence="5" type="ORF">BACCIP111899_00202</name>
</gene>
<name>A0ABM8Y5P5_9BACI</name>
<dbReference type="Pfam" id="PF20085">
    <property type="entry name" value="TGL"/>
    <property type="match status" value="1"/>
</dbReference>
<dbReference type="Proteomes" id="UP000789423">
    <property type="component" value="Unassembled WGS sequence"/>
</dbReference>
<keyword evidence="2 4" id="KW-0749">Sporulation</keyword>
<reference evidence="5 6" key="1">
    <citation type="submission" date="2021-10" db="EMBL/GenBank/DDBJ databases">
        <authorList>
            <person name="Criscuolo A."/>
        </authorList>
    </citation>
    <scope>NUCLEOTIDE SEQUENCE [LARGE SCALE GENOMIC DNA]</scope>
    <source>
        <strain evidence="6">CIP 111899</strain>
    </source>
</reference>
<dbReference type="RefSeq" id="WP_230573371.1">
    <property type="nucleotide sequence ID" value="NZ_CAKJTI010000001.1"/>
</dbReference>
<dbReference type="HAMAP" id="MF_00727">
    <property type="entry name" value="Tgl"/>
    <property type="match status" value="1"/>
</dbReference>
<keyword evidence="3 4" id="KW-0012">Acyltransferase</keyword>
<protein>
    <recommendedName>
        <fullName evidence="4">Protein-glutamine gamma-glutamyltransferase</fullName>
        <ecNumber evidence="4">2.3.2.13</ecNumber>
    </recommendedName>
    <alternativeName>
        <fullName evidence="4">Transglutaminase</fullName>
        <shortName evidence="4">TGase</shortName>
    </alternativeName>
</protein>
<evidence type="ECO:0000256" key="1">
    <source>
        <dbReference type="ARBA" id="ARBA00022679"/>
    </source>
</evidence>
<evidence type="ECO:0000256" key="4">
    <source>
        <dbReference type="HAMAP-Rule" id="MF_00727"/>
    </source>
</evidence>
<proteinExistence type="inferred from homology"/>
<dbReference type="NCBIfam" id="NF002869">
    <property type="entry name" value="PRK03187.1"/>
    <property type="match status" value="1"/>
</dbReference>
<organism evidence="5 6">
    <name type="scientific">Bacillus rhizoplanae</name>
    <dbReference type="NCBI Taxonomy" id="2880966"/>
    <lineage>
        <taxon>Bacteria</taxon>
        <taxon>Bacillati</taxon>
        <taxon>Bacillota</taxon>
        <taxon>Bacilli</taxon>
        <taxon>Bacillales</taxon>
        <taxon>Bacillaceae</taxon>
        <taxon>Bacillus</taxon>
    </lineage>
</organism>
<dbReference type="InterPro" id="IPR020916">
    <property type="entry name" value="Gln_gamma-glutamylTfrase_bac"/>
</dbReference>
<keyword evidence="6" id="KW-1185">Reference proteome</keyword>
<dbReference type="EC" id="2.3.2.13" evidence="4"/>
<accession>A0ABM8Y5P5</accession>
<evidence type="ECO:0000256" key="3">
    <source>
        <dbReference type="ARBA" id="ARBA00023315"/>
    </source>
</evidence>
<keyword evidence="1 4" id="KW-0808">Transferase</keyword>
<dbReference type="EMBL" id="CAKJTI010000001">
    <property type="protein sequence ID" value="CAG9611030.1"/>
    <property type="molecule type" value="Genomic_DNA"/>
</dbReference>
<evidence type="ECO:0000256" key="2">
    <source>
        <dbReference type="ARBA" id="ARBA00022969"/>
    </source>
</evidence>
<comment type="caution">
    <text evidence="5">The sequence shown here is derived from an EMBL/GenBank/DDBJ whole genome shotgun (WGS) entry which is preliminary data.</text>
</comment>
<dbReference type="GO" id="GO:0003810">
    <property type="term" value="F:protein-glutamine gamma-glutamyltransferase activity"/>
    <property type="evidence" value="ECO:0007669"/>
    <property type="project" value="UniProtKB-EC"/>
</dbReference>